<evidence type="ECO:0008006" key="4">
    <source>
        <dbReference type="Google" id="ProtNLM"/>
    </source>
</evidence>
<dbReference type="STRING" id="865938.Weevi_1409"/>
<keyword evidence="1" id="KW-0812">Transmembrane</keyword>
<dbReference type="EMBL" id="CP002455">
    <property type="protein sequence ID" value="ADX68110.1"/>
    <property type="molecule type" value="Genomic_DNA"/>
</dbReference>
<dbReference type="Proteomes" id="UP000008641">
    <property type="component" value="Chromosome"/>
</dbReference>
<sequence length="76" mass="8966">MKYILVAILLVIIGLFFLRIIRTFFVARKVFKDALRQQNHINKSSNQPQKPVSDKPKFNIEAETIDYEIIDDKDEK</sequence>
<evidence type="ECO:0000313" key="2">
    <source>
        <dbReference type="EMBL" id="ADX68110.1"/>
    </source>
</evidence>
<dbReference type="OrthoDB" id="9976558at2"/>
<keyword evidence="1" id="KW-0472">Membrane</keyword>
<dbReference type="HOGENOM" id="CLU_2653566_0_0_10"/>
<dbReference type="RefSeq" id="WP_013598499.1">
    <property type="nucleotide sequence ID" value="NC_015144.1"/>
</dbReference>
<keyword evidence="3" id="KW-1185">Reference proteome</keyword>
<reference evidence="2 3" key="1">
    <citation type="journal article" date="2011" name="Stand. Genomic Sci.">
        <title>Complete genome sequence of Weeksella virosa type strain (9751).</title>
        <authorList>
            <person name="Lang E."/>
            <person name="Teshima H."/>
            <person name="Lucas S."/>
            <person name="Lapidus A."/>
            <person name="Hammon N."/>
            <person name="Deshpande S."/>
            <person name="Nolan M."/>
            <person name="Cheng J.F."/>
            <person name="Pitluck S."/>
            <person name="Liolios K."/>
            <person name="Pagani I."/>
            <person name="Mikhailova N."/>
            <person name="Ivanova N."/>
            <person name="Mavromatis K."/>
            <person name="Pati A."/>
            <person name="Tapia R."/>
            <person name="Han C."/>
            <person name="Goodwin L."/>
            <person name="Chen A."/>
            <person name="Palaniappan K."/>
            <person name="Land M."/>
            <person name="Hauser L."/>
            <person name="Chang Y.J."/>
            <person name="Jeffries C.D."/>
            <person name="Brambilla E.M."/>
            <person name="Kopitz M."/>
            <person name="Rohde M."/>
            <person name="Goker M."/>
            <person name="Tindall B.J."/>
            <person name="Detter J.C."/>
            <person name="Woyke T."/>
            <person name="Bristow J."/>
            <person name="Eisen J.A."/>
            <person name="Markowitz V."/>
            <person name="Hugenholtz P."/>
            <person name="Klenk H.P."/>
            <person name="Kyrpides N.C."/>
        </authorList>
    </citation>
    <scope>NUCLEOTIDE SEQUENCE [LARGE SCALE GENOMIC DNA]</scope>
    <source>
        <strain evidence="3">ATCC 43766 / DSM 16922 / JCM 21250 / NBRC 16016 / NCTC 11634 / CL345/78</strain>
    </source>
</reference>
<evidence type="ECO:0000256" key="1">
    <source>
        <dbReference type="SAM" id="Phobius"/>
    </source>
</evidence>
<feature type="transmembrane region" description="Helical" evidence="1">
    <location>
        <begin position="6"/>
        <end position="27"/>
    </location>
</feature>
<evidence type="ECO:0000313" key="3">
    <source>
        <dbReference type="Proteomes" id="UP000008641"/>
    </source>
</evidence>
<accession>F0NYB3</accession>
<organism evidence="2 3">
    <name type="scientific">Weeksella virosa (strain ATCC 43766 / DSM 16922 / JCM 21250 / CCUG 30538 / CDC 9751 / IAM 14551 / NBRC 16016 / NCTC 11634 / CL345/78)</name>
    <dbReference type="NCBI Taxonomy" id="865938"/>
    <lineage>
        <taxon>Bacteria</taxon>
        <taxon>Pseudomonadati</taxon>
        <taxon>Bacteroidota</taxon>
        <taxon>Flavobacteriia</taxon>
        <taxon>Flavobacteriales</taxon>
        <taxon>Weeksellaceae</taxon>
        <taxon>Weeksella</taxon>
    </lineage>
</organism>
<name>F0NYB3_WEEVC</name>
<dbReference type="AlphaFoldDB" id="F0NYB3"/>
<dbReference type="eggNOG" id="ENOG502ZM1G">
    <property type="taxonomic scope" value="Bacteria"/>
</dbReference>
<reference evidence="3" key="2">
    <citation type="journal article" date="2011" name="Stand. Genomic Sci.">
        <title>Complete genome sequence of Weeksella virosa type strain (9751T).</title>
        <authorList>
            <person name="Lang E."/>
            <person name="Teshima H."/>
            <person name="Lucas S."/>
            <person name="Lapidus A."/>
            <person name="Hammon N."/>
            <person name="Deshpande S."/>
            <person name="Nolan M."/>
            <person name="Cheng J."/>
            <person name="Pitluck S."/>
            <person name="Liolios K."/>
            <person name="Pagani I."/>
            <person name="Mikhailova N."/>
            <person name="Ivanova N."/>
            <person name="Mavromatis K."/>
            <person name="Pati A."/>
            <person name="Tapia R."/>
            <person name="Han C."/>
            <person name="Goodwin L."/>
            <person name="Chen A."/>
            <person name="Palaniappan K."/>
            <person name="Land M."/>
            <person name="Hauser L."/>
            <person name="Chang Y."/>
            <person name="Jeffries C."/>
            <person name="Brambilla E."/>
            <person name="Kopitz M."/>
            <person name="Rohde M."/>
            <person name="Goker M."/>
            <person name="Tindall B."/>
            <person name="Detter J."/>
            <person name="Woyke T."/>
            <person name="Bristow J."/>
            <person name="Eisen J."/>
            <person name="Markowitz V."/>
            <person name="Hugenholtz P."/>
            <person name="Klenk H."/>
            <person name="Kyrpides N."/>
        </authorList>
    </citation>
    <scope>NUCLEOTIDE SEQUENCE [LARGE SCALE GENOMIC DNA]</scope>
    <source>
        <strain evidence="3">ATCC 43766 / DSM 16922 / JCM 21250 / NBRC 16016 / NCTC 11634 / CL345/78</strain>
    </source>
</reference>
<proteinExistence type="predicted"/>
<gene>
    <name evidence="2" type="ordered locus">Weevi_1409</name>
</gene>
<protein>
    <recommendedName>
        <fullName evidence="4">DUF4834 domain-containing protein</fullName>
    </recommendedName>
</protein>
<dbReference type="KEGG" id="wvi:Weevi_1409"/>
<keyword evidence="1" id="KW-1133">Transmembrane helix</keyword>